<dbReference type="InterPro" id="IPR051822">
    <property type="entry name" value="Glycosyl_Hydrolase_84"/>
</dbReference>
<dbReference type="Gene3D" id="1.20.58.460">
    <property type="entry name" value="Hyaluronidase post-catalytic domain-like"/>
    <property type="match status" value="1"/>
</dbReference>
<dbReference type="SUPFAM" id="SSF55545">
    <property type="entry name" value="beta-N-acetylhexosaminidase-like domain"/>
    <property type="match status" value="1"/>
</dbReference>
<dbReference type="InterPro" id="IPR000421">
    <property type="entry name" value="FA58C"/>
</dbReference>
<comment type="similarity">
    <text evidence="5">Belongs to the glycosyl hydrolase 84 family.</text>
</comment>
<dbReference type="PROSITE" id="PS50022">
    <property type="entry name" value="FA58C_3"/>
    <property type="match status" value="1"/>
</dbReference>
<keyword evidence="4 5" id="KW-0326">Glycosidase</keyword>
<dbReference type="InterPro" id="IPR029018">
    <property type="entry name" value="Hex-like_dom2"/>
</dbReference>
<keyword evidence="2 5" id="KW-0378">Hydrolase</keyword>
<evidence type="ECO:0000256" key="4">
    <source>
        <dbReference type="ARBA" id="ARBA00023295"/>
    </source>
</evidence>
<dbReference type="InterPro" id="IPR011496">
    <property type="entry name" value="O-GlcNAcase_cat"/>
</dbReference>
<dbReference type="InterPro" id="IPR006558">
    <property type="entry name" value="LamG-like"/>
</dbReference>
<dbReference type="InterPro" id="IPR026444">
    <property type="entry name" value="Secre_tail"/>
</dbReference>
<dbReference type="SMART" id="SM00560">
    <property type="entry name" value="LamGL"/>
    <property type="match status" value="1"/>
</dbReference>
<dbReference type="InterPro" id="IPR008979">
    <property type="entry name" value="Galactose-bd-like_sf"/>
</dbReference>
<dbReference type="InterPro" id="IPR017853">
    <property type="entry name" value="GH"/>
</dbReference>
<dbReference type="Gene3D" id="3.20.20.80">
    <property type="entry name" value="Glycosidases"/>
    <property type="match status" value="1"/>
</dbReference>
<evidence type="ECO:0000313" key="9">
    <source>
        <dbReference type="Proteomes" id="UP000262954"/>
    </source>
</evidence>
<feature type="domain" description="F5/8 type C" evidence="6">
    <location>
        <begin position="764"/>
        <end position="912"/>
    </location>
</feature>
<dbReference type="PANTHER" id="PTHR13170:SF16">
    <property type="entry name" value="PROTEIN O-GLCNACASE"/>
    <property type="match status" value="1"/>
</dbReference>
<feature type="active site" description="Proton donor" evidence="5">
    <location>
        <position position="306"/>
    </location>
</feature>
<comment type="caution">
    <text evidence="8">The sequence shown here is derived from an EMBL/GenBank/DDBJ whole genome shotgun (WGS) entry which is preliminary data.</text>
</comment>
<dbReference type="SUPFAM" id="SSF51445">
    <property type="entry name" value="(Trans)glycosidases"/>
    <property type="match status" value="1"/>
</dbReference>
<protein>
    <submittedName>
        <fullName evidence="8">Secretion protein Por</fullName>
    </submittedName>
</protein>
<feature type="domain" description="GH84" evidence="7">
    <location>
        <begin position="174"/>
        <end position="466"/>
    </location>
</feature>
<sequence length="1536" mass="170254">MKKTKHFILFIFLLFVARVYSQSYTVYPIPQKMTMGNQTVELSPVFNVIIEDGIHITTINRLREVVENAGFTMSVNEAGTASSVQTNIWLGVNGSGKAADRASSVSRSVFADGSNKFDPYILEVNKNHPFGDIVILGNDKESAYYGMATLEQMFEQKEENKLTTVVFEDYAYMEYRGIVEGFYGYPYSVENRLSLLEYCKRYKMNLFVYGPKADPYHLGYWRRDYPTSLTQAEQEQGMITQDDLRTIAAKAQACNVNFVWAAHPAMQDGISFSSESAMNPGIDAIMNKFAHLYGLGIRGFGVFIDDITYTPSGSMQAYLADQVQKKLKEKYNTVSATKDEKVCPLFFVPTAYALNYGGSYSLNSLKSVDSDAVIAFTGYDCFSNIRGSSCADMAGRVGRNPVMWWNNPVNDDHDERIYMRGVTAHWTIEDSEPIPSLRGLMLNPMGQAQASKVALFGGADYAWNPARFEKVSNWEASIRSLVKDDEELRNAMRTFAIHSESGIELKETDELKPLFDTFKSSYSASGELPSVTGQLVTEMQKIYDACVLLRTMEHSGDSDHVLFYKETKYWIAKLQSMSNIILKSLTLLQSGENSQWTDFLVAKEEYAKIHTDPDFFVPALEGSGTSTEKKSYEVTPSDVNMMPFADWIIGKIADKAPVLPERSRDIVIITNVKNLNGPQISLGESSVVLGNLSGVSLKDGEYVGIYFNAIKSVSVNTLPVSMAEKFAFEYSINGKEWTVFTPDGSVMDMAYIRIHNNSGKVQEIPENEFTMSVSGTAPGTVTATTNMSVYSTYSVTNVIDGDVDTYFWKDGAQAVGDYITLDYGGTVPFFDITLTFTSNDRPTGSGVVEISGDGQSWTEVSTFTASEIEANNSVFSCNAGGKYGRYVRMRLTSVSLNNWLQVAEFSASVSGTTPVASDQDGNPISVLDDRSLMNGYKSDKAGHLIYRFTENILIQKVKIYHYTQFTTVADKPSIQVLVDGEWVDKGFLDDYCTEVDVSDLDNISQLKIIWNESNIPTLYEVLPEGLPYNEGGEVVTHFVVSFEQPAHGKISVMAGDMPIDSGSSVEHDTEITISVSADENYELTAFTVNGENRMGSLHEGVYTMTVTEAVTIAAECSERIPVIAGSAIRIPQTDGNNHYRFQFDDKLCGNHTVDTQVGDERIRTFTMSVWVNPSVSNGDIMGAVQSAFYVGSGSFAVRLTNGKLGFFTRCYGNGGYGDDVTVTTDVALPIGEWAFISLVIDSENKTITLYKNGEEVASEILNREGFRLLPDETVFFVGCMDFAGDIEDVQLWNVALTPEQIKSSQAGYARIPENLLYYYKFSSSDVGLTEFQNKGAGGDCAAYLMKGTIQELSWVTYYQNTTSQVPEYVQGHNQNLYKVTYPESLTGGYLDVRNERDDCSVISGTELSENTVIIIEPIADQGYEVGSFTVNDEDCLSDLLNNGGKYQITVTEDVNIAITFTYLDGVRDEKTPISYFNRSTSVLHVPLEAKVKVYDITGSLVFEGMGTQNLVELLAGSYIAKIETDKGFCTIKFIKK</sequence>
<dbReference type="GO" id="GO:0005975">
    <property type="term" value="P:carbohydrate metabolic process"/>
    <property type="evidence" value="ECO:0007669"/>
    <property type="project" value="UniProtKB-ARBA"/>
</dbReference>
<gene>
    <name evidence="8" type="ORF">DDY73_07690</name>
</gene>
<dbReference type="RefSeq" id="WP_302996163.1">
    <property type="nucleotide sequence ID" value="NZ_CAUCGY010000010.1"/>
</dbReference>
<evidence type="ECO:0000256" key="5">
    <source>
        <dbReference type="PROSITE-ProRule" id="PRU01353"/>
    </source>
</evidence>
<keyword evidence="1" id="KW-0732">Signal</keyword>
<dbReference type="GO" id="GO:0015929">
    <property type="term" value="F:hexosaminidase activity"/>
    <property type="evidence" value="ECO:0007669"/>
    <property type="project" value="UniProtKB-ARBA"/>
</dbReference>
<dbReference type="EMBL" id="DNWC01000096">
    <property type="protein sequence ID" value="HBJ08875.1"/>
    <property type="molecule type" value="Genomic_DNA"/>
</dbReference>
<dbReference type="Pfam" id="PF13385">
    <property type="entry name" value="Laminin_G_3"/>
    <property type="match status" value="1"/>
</dbReference>
<dbReference type="SUPFAM" id="SSF49899">
    <property type="entry name" value="Concanavalin A-like lectins/glucanases"/>
    <property type="match status" value="1"/>
</dbReference>
<dbReference type="Gene3D" id="3.30.379.10">
    <property type="entry name" value="Chitobiase/beta-hexosaminidase domain 2-like"/>
    <property type="match status" value="1"/>
</dbReference>
<dbReference type="Pfam" id="PF07555">
    <property type="entry name" value="NAGidase"/>
    <property type="match status" value="1"/>
</dbReference>
<name>A0A354M2Y6_9BACT</name>
<dbReference type="SUPFAM" id="SSF49785">
    <property type="entry name" value="Galactose-binding domain-like"/>
    <property type="match status" value="1"/>
</dbReference>
<organism evidence="8 9">
    <name type="scientific">Coprobacter fastidiosus</name>
    <dbReference type="NCBI Taxonomy" id="1099853"/>
    <lineage>
        <taxon>Bacteria</taxon>
        <taxon>Pseudomonadati</taxon>
        <taxon>Bacteroidota</taxon>
        <taxon>Bacteroidia</taxon>
        <taxon>Bacteroidales</taxon>
        <taxon>Barnesiellaceae</taxon>
        <taxon>Coprobacter</taxon>
    </lineage>
</organism>
<dbReference type="Proteomes" id="UP000262954">
    <property type="component" value="Unassembled WGS sequence"/>
</dbReference>
<evidence type="ECO:0000256" key="2">
    <source>
        <dbReference type="ARBA" id="ARBA00022801"/>
    </source>
</evidence>
<accession>A0A354M2Y6</accession>
<dbReference type="PROSITE" id="PS52009">
    <property type="entry name" value="GH84"/>
    <property type="match status" value="1"/>
</dbReference>
<dbReference type="Pfam" id="PF00754">
    <property type="entry name" value="F5_F8_type_C"/>
    <property type="match status" value="1"/>
</dbReference>
<evidence type="ECO:0000259" key="7">
    <source>
        <dbReference type="PROSITE" id="PS52009"/>
    </source>
</evidence>
<dbReference type="InterPro" id="IPR015882">
    <property type="entry name" value="HEX_bac_N"/>
</dbReference>
<evidence type="ECO:0000256" key="3">
    <source>
        <dbReference type="ARBA" id="ARBA00023157"/>
    </source>
</evidence>
<dbReference type="Gene3D" id="2.60.120.260">
    <property type="entry name" value="Galactose-binding domain-like"/>
    <property type="match status" value="1"/>
</dbReference>
<dbReference type="PANTHER" id="PTHR13170">
    <property type="entry name" value="O-GLCNACASE"/>
    <property type="match status" value="1"/>
</dbReference>
<evidence type="ECO:0000259" key="6">
    <source>
        <dbReference type="PROSITE" id="PS50022"/>
    </source>
</evidence>
<evidence type="ECO:0000313" key="8">
    <source>
        <dbReference type="EMBL" id="HBJ08875.1"/>
    </source>
</evidence>
<dbReference type="NCBIfam" id="TIGR04183">
    <property type="entry name" value="Por_Secre_tail"/>
    <property type="match status" value="1"/>
</dbReference>
<dbReference type="Pfam" id="PF02838">
    <property type="entry name" value="Glyco_hydro_20b"/>
    <property type="match status" value="1"/>
</dbReference>
<dbReference type="Gene3D" id="2.60.120.200">
    <property type="match status" value="1"/>
</dbReference>
<keyword evidence="3" id="KW-1015">Disulfide bond</keyword>
<proteinExistence type="inferred from homology"/>
<reference evidence="8 9" key="1">
    <citation type="journal article" date="2018" name="Nat. Biotechnol.">
        <title>A standardized bacterial taxonomy based on genome phylogeny substantially revises the tree of life.</title>
        <authorList>
            <person name="Parks D.H."/>
            <person name="Chuvochina M."/>
            <person name="Waite D.W."/>
            <person name="Rinke C."/>
            <person name="Skarshewski A."/>
            <person name="Chaumeil P.A."/>
            <person name="Hugenholtz P."/>
        </authorList>
    </citation>
    <scope>NUCLEOTIDE SEQUENCE [LARGE SCALE GENOMIC DNA]</scope>
    <source>
        <strain evidence="8">UBA11482</strain>
    </source>
</reference>
<dbReference type="GO" id="GO:1901135">
    <property type="term" value="P:carbohydrate derivative metabolic process"/>
    <property type="evidence" value="ECO:0007669"/>
    <property type="project" value="UniProtKB-ARBA"/>
</dbReference>
<evidence type="ECO:0000256" key="1">
    <source>
        <dbReference type="ARBA" id="ARBA00022729"/>
    </source>
</evidence>
<dbReference type="InterPro" id="IPR013320">
    <property type="entry name" value="ConA-like_dom_sf"/>
</dbReference>